<evidence type="ECO:0000256" key="1">
    <source>
        <dbReference type="SAM" id="MobiDB-lite"/>
    </source>
</evidence>
<comment type="caution">
    <text evidence="4">The sequence shown here is derived from an EMBL/GenBank/DDBJ whole genome shotgun (WGS) entry which is preliminary data.</text>
</comment>
<dbReference type="GO" id="GO:0042834">
    <property type="term" value="F:peptidoglycan binding"/>
    <property type="evidence" value="ECO:0007669"/>
    <property type="project" value="InterPro"/>
</dbReference>
<evidence type="ECO:0000256" key="2">
    <source>
        <dbReference type="SAM" id="Phobius"/>
    </source>
</evidence>
<dbReference type="PROSITE" id="PS51724">
    <property type="entry name" value="SPOR"/>
    <property type="match status" value="1"/>
</dbReference>
<dbReference type="RefSeq" id="WP_072311807.1">
    <property type="nucleotide sequence ID" value="NZ_FPIW01000021.1"/>
</dbReference>
<dbReference type="AlphaFoldDB" id="A0AA94HSQ2"/>
<dbReference type="Pfam" id="PF05036">
    <property type="entry name" value="SPOR"/>
    <property type="match status" value="1"/>
</dbReference>
<dbReference type="SUPFAM" id="SSF110997">
    <property type="entry name" value="Sporulation related repeat"/>
    <property type="match status" value="1"/>
</dbReference>
<protein>
    <submittedName>
        <fullName evidence="4">Sporulation related domain-containing protein</fullName>
    </submittedName>
</protein>
<dbReference type="EMBL" id="FPIW01000021">
    <property type="protein sequence ID" value="SFW46939.1"/>
    <property type="molecule type" value="Genomic_DNA"/>
</dbReference>
<feature type="domain" description="SPOR" evidence="3">
    <location>
        <begin position="162"/>
        <end position="241"/>
    </location>
</feature>
<dbReference type="InterPro" id="IPR007730">
    <property type="entry name" value="SPOR-like_dom"/>
</dbReference>
<feature type="region of interest" description="Disordered" evidence="1">
    <location>
        <begin position="118"/>
        <end position="143"/>
    </location>
</feature>
<feature type="compositionally biased region" description="Polar residues" evidence="1">
    <location>
        <begin position="58"/>
        <end position="67"/>
    </location>
</feature>
<feature type="region of interest" description="Disordered" evidence="1">
    <location>
        <begin position="58"/>
        <end position="82"/>
    </location>
</feature>
<accession>A0AA94HSQ2</accession>
<gene>
    <name evidence="4" type="ORF">SAMN02910291_01437</name>
</gene>
<proteinExistence type="predicted"/>
<evidence type="ECO:0000259" key="3">
    <source>
        <dbReference type="PROSITE" id="PS51724"/>
    </source>
</evidence>
<name>A0AA94HSQ2_DESDE</name>
<keyword evidence="2" id="KW-0812">Transmembrane</keyword>
<sequence length="242" mass="25851">MPSVFRSKSPSGQEEPSKCLCLRPSSLLAACFLVVAAIALAYVGGVMSGRAYWRSHGTQQTAMSRTQGGPAESEPQAEDVPQQHILAPEELKFARVLRGESLPPGMAEGLKPGEVAAAPAHGQQAGPKTVQNVVPATPPPTGQAVQAAQADQPVVLNSLQPISNTFDYVFQVGAFKDEESVDSLRQRLEGRGLRTRMQRSGKLLVVFVMLRGNDARAEEVVQTCESLSLGKPILRSKTAVTH</sequence>
<evidence type="ECO:0000313" key="5">
    <source>
        <dbReference type="Proteomes" id="UP000182680"/>
    </source>
</evidence>
<dbReference type="Gene3D" id="3.30.70.1070">
    <property type="entry name" value="Sporulation related repeat"/>
    <property type="match status" value="1"/>
</dbReference>
<feature type="compositionally biased region" description="Low complexity" evidence="1">
    <location>
        <begin position="118"/>
        <end position="127"/>
    </location>
</feature>
<organism evidence="4 5">
    <name type="scientific">Desulfovibrio desulfuricans</name>
    <dbReference type="NCBI Taxonomy" id="876"/>
    <lineage>
        <taxon>Bacteria</taxon>
        <taxon>Pseudomonadati</taxon>
        <taxon>Thermodesulfobacteriota</taxon>
        <taxon>Desulfovibrionia</taxon>
        <taxon>Desulfovibrionales</taxon>
        <taxon>Desulfovibrionaceae</taxon>
        <taxon>Desulfovibrio</taxon>
    </lineage>
</organism>
<evidence type="ECO:0000313" key="4">
    <source>
        <dbReference type="EMBL" id="SFW46939.1"/>
    </source>
</evidence>
<dbReference type="Proteomes" id="UP000182680">
    <property type="component" value="Unassembled WGS sequence"/>
</dbReference>
<keyword evidence="2" id="KW-0472">Membrane</keyword>
<dbReference type="InterPro" id="IPR036680">
    <property type="entry name" value="SPOR-like_sf"/>
</dbReference>
<feature type="transmembrane region" description="Helical" evidence="2">
    <location>
        <begin position="27"/>
        <end position="47"/>
    </location>
</feature>
<keyword evidence="2" id="KW-1133">Transmembrane helix</keyword>
<reference evidence="5" key="1">
    <citation type="submission" date="2016-11" db="EMBL/GenBank/DDBJ databases">
        <authorList>
            <person name="Jaros S."/>
            <person name="Januszkiewicz K."/>
            <person name="Wedrychowicz H."/>
        </authorList>
    </citation>
    <scope>NUCLEOTIDE SEQUENCE [LARGE SCALE GENOMIC DNA]</scope>
    <source>
        <strain evidence="5">DSM 7057</strain>
    </source>
</reference>